<sequence length="693" mass="72743">MITAVSMGHPMRIRRFLAALVTSLLGGAVLVGPGHSSAASTAVAVTVNVRGGLATMPETGLGINDAIWDSQLGTTAVSDLMKSAGVRVKRYPGGSYGDIYHWKDHTAPGGYVAPGTDFDTFMASVKRMDAEPMIIANYGTGTPEEAADWVRYANVTKKYGTRYWVVGNENYGNGHYGAAWEADHHPDKSPAAYARGVVAFADAMKAVDPAIKVGAVLTMPANWPDALVGEGDAGSWNQTVLSIAGSKIDFVDVHWYPGGGTAAEALAKSAHIDDAMYLLRGQIDRYAGGRRLGISLTETNVGVGPNTQPGALFLADVYSGLLKNGVFTVNWWNVHNGIDKVSTVAGHTDYGDFGMLSSGTCTPDGSVCEPPLNTPFAPYHGLSMMNLFVRPGDRFVQAGTDDPLVTAHAARRPDGDLAVLLLNKDPDNERTVNLDYVGYTPAGGAPTVYSHVNGGTSITSGRDGGATTRTLPPYSLTTLVLHPASKPSGAPAEPGAPTAAQVTDRTAAISWPAAAAGDHPIAKYEVYRQDGATSEQLGETAGTSFTARNLRPGTRYTVNVLARDTAGKVSWASPPLTFTTGTPKDSTCTVRYSANGDWSNGYIASVDITNTGPASVNGWTLAFTWPTGWQQMNGGWNGAWQQNGRDVKVTNLDHNAELAAGGGTVNVGFVAGYSGPNVLPSVFTLNGTVCHAE</sequence>
<keyword evidence="2" id="KW-0326">Glycosidase</keyword>
<dbReference type="InterPro" id="IPR008965">
    <property type="entry name" value="CBM2/CBM3_carb-bd_dom_sf"/>
</dbReference>
<dbReference type="SUPFAM" id="SSF49265">
    <property type="entry name" value="Fibronectin type III"/>
    <property type="match status" value="1"/>
</dbReference>
<dbReference type="InterPro" id="IPR017853">
    <property type="entry name" value="GH"/>
</dbReference>
<dbReference type="SMART" id="SM00637">
    <property type="entry name" value="CBD_II"/>
    <property type="match status" value="1"/>
</dbReference>
<dbReference type="PROSITE" id="PS50853">
    <property type="entry name" value="FN3"/>
    <property type="match status" value="1"/>
</dbReference>
<dbReference type="InterPro" id="IPR036116">
    <property type="entry name" value="FN3_sf"/>
</dbReference>
<protein>
    <submittedName>
        <fullName evidence="6">Cellulose binding domain-containing protein</fullName>
    </submittedName>
</protein>
<dbReference type="Pfam" id="PF00553">
    <property type="entry name" value="CBM_2"/>
    <property type="match status" value="1"/>
</dbReference>
<dbReference type="InterPro" id="IPR013783">
    <property type="entry name" value="Ig-like_fold"/>
</dbReference>
<dbReference type="Gene3D" id="3.20.20.80">
    <property type="entry name" value="Glycosidases"/>
    <property type="match status" value="1"/>
</dbReference>
<organism evidence="6 7">
    <name type="scientific">Actinomadura miaoliensis</name>
    <dbReference type="NCBI Taxonomy" id="430685"/>
    <lineage>
        <taxon>Bacteria</taxon>
        <taxon>Bacillati</taxon>
        <taxon>Actinomycetota</taxon>
        <taxon>Actinomycetes</taxon>
        <taxon>Streptosporangiales</taxon>
        <taxon>Thermomonosporaceae</taxon>
        <taxon>Actinomadura</taxon>
    </lineage>
</organism>
<evidence type="ECO:0000259" key="5">
    <source>
        <dbReference type="PROSITE" id="PS51173"/>
    </source>
</evidence>
<evidence type="ECO:0000256" key="3">
    <source>
        <dbReference type="ARBA" id="ARBA00023326"/>
    </source>
</evidence>
<dbReference type="InterPro" id="IPR003961">
    <property type="entry name" value="FN3_dom"/>
</dbReference>
<reference evidence="7" key="1">
    <citation type="journal article" date="2019" name="Int. J. Syst. Evol. Microbiol.">
        <title>The Global Catalogue of Microorganisms (GCM) 10K type strain sequencing project: providing services to taxonomists for standard genome sequencing and annotation.</title>
        <authorList>
            <consortium name="The Broad Institute Genomics Platform"/>
            <consortium name="The Broad Institute Genome Sequencing Center for Infectious Disease"/>
            <person name="Wu L."/>
            <person name="Ma J."/>
        </authorList>
    </citation>
    <scope>NUCLEOTIDE SEQUENCE [LARGE SCALE GENOMIC DNA]</scope>
    <source>
        <strain evidence="7">JCM 16702</strain>
    </source>
</reference>
<evidence type="ECO:0000259" key="4">
    <source>
        <dbReference type="PROSITE" id="PS50853"/>
    </source>
</evidence>
<dbReference type="Pfam" id="PF00041">
    <property type="entry name" value="fn3"/>
    <property type="match status" value="1"/>
</dbReference>
<keyword evidence="7" id="KW-1185">Reference proteome</keyword>
<dbReference type="Gene3D" id="2.60.40.290">
    <property type="match status" value="1"/>
</dbReference>
<dbReference type="CDD" id="cd00063">
    <property type="entry name" value="FN3"/>
    <property type="match status" value="1"/>
</dbReference>
<dbReference type="Gene3D" id="2.60.40.10">
    <property type="entry name" value="Immunoglobulins"/>
    <property type="match status" value="1"/>
</dbReference>
<evidence type="ECO:0000313" key="6">
    <source>
        <dbReference type="EMBL" id="GAA4071798.1"/>
    </source>
</evidence>
<dbReference type="Proteomes" id="UP001500683">
    <property type="component" value="Unassembled WGS sequence"/>
</dbReference>
<dbReference type="SUPFAM" id="SSF51445">
    <property type="entry name" value="(Trans)glycosidases"/>
    <property type="match status" value="1"/>
</dbReference>
<dbReference type="InterPro" id="IPR001919">
    <property type="entry name" value="CBD2"/>
</dbReference>
<dbReference type="PROSITE" id="PS51173">
    <property type="entry name" value="CBM2"/>
    <property type="match status" value="1"/>
</dbReference>
<dbReference type="EMBL" id="BAAAZG010000017">
    <property type="protein sequence ID" value="GAA4071798.1"/>
    <property type="molecule type" value="Genomic_DNA"/>
</dbReference>
<dbReference type="SMART" id="SM00060">
    <property type="entry name" value="FN3"/>
    <property type="match status" value="1"/>
</dbReference>
<evidence type="ECO:0000256" key="1">
    <source>
        <dbReference type="ARBA" id="ARBA00023277"/>
    </source>
</evidence>
<evidence type="ECO:0000256" key="2">
    <source>
        <dbReference type="ARBA" id="ARBA00023295"/>
    </source>
</evidence>
<comment type="caution">
    <text evidence="6">The sequence shown here is derived from an EMBL/GenBank/DDBJ whole genome shotgun (WGS) entry which is preliminary data.</text>
</comment>
<evidence type="ECO:0000313" key="7">
    <source>
        <dbReference type="Proteomes" id="UP001500683"/>
    </source>
</evidence>
<feature type="domain" description="Fibronectin type-III" evidence="4">
    <location>
        <begin position="493"/>
        <end position="585"/>
    </location>
</feature>
<accession>A0ABP7VPK4</accession>
<dbReference type="InterPro" id="IPR013780">
    <property type="entry name" value="Glyco_hydro_b"/>
</dbReference>
<dbReference type="Gene3D" id="2.60.40.1180">
    <property type="entry name" value="Golgi alpha-mannosidase II"/>
    <property type="match status" value="1"/>
</dbReference>
<name>A0ABP7VPK4_9ACTN</name>
<dbReference type="SUPFAM" id="SSF49384">
    <property type="entry name" value="Carbohydrate-binding domain"/>
    <property type="match status" value="1"/>
</dbReference>
<gene>
    <name evidence="6" type="ORF">GCM10022214_29640</name>
</gene>
<keyword evidence="3" id="KW-0624">Polysaccharide degradation</keyword>
<feature type="domain" description="CBM2" evidence="5">
    <location>
        <begin position="581"/>
        <end position="693"/>
    </location>
</feature>
<keyword evidence="1" id="KW-0119">Carbohydrate metabolism</keyword>
<dbReference type="InterPro" id="IPR012291">
    <property type="entry name" value="CBM2_carb-bd_dom_sf"/>
</dbReference>
<dbReference type="PANTHER" id="PTHR43576">
    <property type="entry name" value="ALPHA-L-ARABINOFURANOSIDASE C-RELATED"/>
    <property type="match status" value="1"/>
</dbReference>
<keyword evidence="2" id="KW-0378">Hydrolase</keyword>
<proteinExistence type="predicted"/>